<gene>
    <name evidence="1" type="ORF">N5J77_23160</name>
</gene>
<evidence type="ECO:0000313" key="1">
    <source>
        <dbReference type="EMBL" id="MDH2134035.1"/>
    </source>
</evidence>
<sequence>MHRAVSAGPCVVTADVGAFDPADAACWIAHGRRADHAQILASVWTDYPDLPSHAPLDERMARSRARVAALRPFNDTIRKEAERDRQRANFACIENRVAKGSEQPCDQAILNGRDLHGYDWNAAVRYANGWYAAHAGWPPRDFSTRQGEISPAYAQGFRDGGGCFDDLFDAARRAYAAAARKAEQLAFPLHPALSRPLPSSWPLPTDGPRPSRWSKRILIIGATIASDASRGLMEMLQAQDGHQAGKIIIAAAARGFHLWQAGLSAEIAKPSDQLRALLAGVEPDDLLVMAEGDDLAWIDGHASLLPLCRTMERTRNSPIQQRVQFRAWLDRGLGDGEMMASGHIRWTKIAQGLSGRLGEFVTRSAGPAEPRGHRIVVELRNGTPALGFMTPQGEPLVPETVITNKAHLRKAMTIMLRRFAAAIPQHHAIAA</sequence>
<dbReference type="EMBL" id="JAOCKX010000047">
    <property type="protein sequence ID" value="MDH2134035.1"/>
    <property type="molecule type" value="Genomic_DNA"/>
</dbReference>
<organism evidence="1 2">
    <name type="scientific">Sphingobium yanoikuyae</name>
    <name type="common">Sphingomonas yanoikuyae</name>
    <dbReference type="NCBI Taxonomy" id="13690"/>
    <lineage>
        <taxon>Bacteria</taxon>
        <taxon>Pseudomonadati</taxon>
        <taxon>Pseudomonadota</taxon>
        <taxon>Alphaproteobacteria</taxon>
        <taxon>Sphingomonadales</taxon>
        <taxon>Sphingomonadaceae</taxon>
        <taxon>Sphingobium</taxon>
    </lineage>
</organism>
<reference evidence="1" key="1">
    <citation type="submission" date="2022-09" db="EMBL/GenBank/DDBJ databases">
        <title>Intensive care unit water sources are persistently colonized with multi-drug resistant bacteria and are the site of extensive horizontal gene transfer of antibiotic resistance genes.</title>
        <authorList>
            <person name="Diorio-Toth L."/>
        </authorList>
    </citation>
    <scope>NUCLEOTIDE SEQUENCE</scope>
    <source>
        <strain evidence="1">GD03659</strain>
    </source>
</reference>
<proteinExistence type="predicted"/>
<comment type="caution">
    <text evidence="1">The sequence shown here is derived from an EMBL/GenBank/DDBJ whole genome shotgun (WGS) entry which is preliminary data.</text>
</comment>
<dbReference type="AlphaFoldDB" id="A0AA42WYY0"/>
<dbReference type="Proteomes" id="UP001162318">
    <property type="component" value="Unassembled WGS sequence"/>
</dbReference>
<dbReference type="RefSeq" id="WP_066768555.1">
    <property type="nucleotide sequence ID" value="NZ_JAOCKX010000047.1"/>
</dbReference>
<accession>A0AA42WYY0</accession>
<protein>
    <submittedName>
        <fullName evidence="1">Uncharacterized protein</fullName>
    </submittedName>
</protein>
<name>A0AA42WYY0_SPHYA</name>
<evidence type="ECO:0000313" key="2">
    <source>
        <dbReference type="Proteomes" id="UP001162318"/>
    </source>
</evidence>